<evidence type="ECO:0000313" key="1">
    <source>
        <dbReference type="EMBL" id="MBB3113884.1"/>
    </source>
</evidence>
<dbReference type="Proteomes" id="UP000570361">
    <property type="component" value="Unassembled WGS sequence"/>
</dbReference>
<comment type="caution">
    <text evidence="1">The sequence shown here is derived from an EMBL/GenBank/DDBJ whole genome shotgun (WGS) entry which is preliminary data.</text>
</comment>
<sequence length="62" mass="6876">MSNMEDKQIEGRIGKKAWTAPKLEVLNVKETEHGSGGGGFWEFVLSGDCWTRSYVEQGLTVS</sequence>
<organism evidence="1 2">
    <name type="scientific">Paenibacillus phyllosphaerae</name>
    <dbReference type="NCBI Taxonomy" id="274593"/>
    <lineage>
        <taxon>Bacteria</taxon>
        <taxon>Bacillati</taxon>
        <taxon>Bacillota</taxon>
        <taxon>Bacilli</taxon>
        <taxon>Bacillales</taxon>
        <taxon>Paenibacillaceae</taxon>
        <taxon>Paenibacillus</taxon>
    </lineage>
</organism>
<keyword evidence="2" id="KW-1185">Reference proteome</keyword>
<accession>A0A7W5B3T1</accession>
<evidence type="ECO:0000313" key="2">
    <source>
        <dbReference type="Proteomes" id="UP000570361"/>
    </source>
</evidence>
<dbReference type="EMBL" id="JACHXK010000023">
    <property type="protein sequence ID" value="MBB3113884.1"/>
    <property type="molecule type" value="Genomic_DNA"/>
</dbReference>
<gene>
    <name evidence="1" type="ORF">FHS18_005999</name>
</gene>
<protein>
    <recommendedName>
        <fullName evidence="3">Paeninodin family lasso peptide</fullName>
    </recommendedName>
</protein>
<dbReference type="AlphaFoldDB" id="A0A7W5B3T1"/>
<reference evidence="1 2" key="1">
    <citation type="submission" date="2020-08" db="EMBL/GenBank/DDBJ databases">
        <title>Genomic Encyclopedia of Type Strains, Phase III (KMG-III): the genomes of soil and plant-associated and newly described type strains.</title>
        <authorList>
            <person name="Whitman W."/>
        </authorList>
    </citation>
    <scope>NUCLEOTIDE SEQUENCE [LARGE SCALE GENOMIC DNA]</scope>
    <source>
        <strain evidence="1 2">CECT 5862</strain>
    </source>
</reference>
<evidence type="ECO:0008006" key="3">
    <source>
        <dbReference type="Google" id="ProtNLM"/>
    </source>
</evidence>
<dbReference type="RefSeq" id="WP_183603953.1">
    <property type="nucleotide sequence ID" value="NZ_JACHXK010000023.1"/>
</dbReference>
<name>A0A7W5B3T1_9BACL</name>
<proteinExistence type="predicted"/>
<dbReference type="NCBIfam" id="NF033524">
    <property type="entry name" value="lasso_PadeA_fam"/>
    <property type="match status" value="1"/>
</dbReference>
<dbReference type="InterPro" id="IPR049825">
    <property type="entry name" value="Lasso_PadeA-like"/>
</dbReference>